<accession>A0ABN1YUP0</accession>
<gene>
    <name evidence="1" type="ORF">GCM10009640_16430</name>
</gene>
<organism evidence="1 2">
    <name type="scientific">Agrococcus citreus</name>
    <dbReference type="NCBI Taxonomy" id="84643"/>
    <lineage>
        <taxon>Bacteria</taxon>
        <taxon>Bacillati</taxon>
        <taxon>Actinomycetota</taxon>
        <taxon>Actinomycetes</taxon>
        <taxon>Micrococcales</taxon>
        <taxon>Microbacteriaceae</taxon>
        <taxon>Agrococcus</taxon>
    </lineage>
</organism>
<dbReference type="SUPFAM" id="SSF48076">
    <property type="entry name" value="LigA subunit of an aromatic-ring-opening dioxygenase LigAB"/>
    <property type="match status" value="1"/>
</dbReference>
<reference evidence="1 2" key="1">
    <citation type="journal article" date="2019" name="Int. J. Syst. Evol. Microbiol.">
        <title>The Global Catalogue of Microorganisms (GCM) 10K type strain sequencing project: providing services to taxonomists for standard genome sequencing and annotation.</title>
        <authorList>
            <consortium name="The Broad Institute Genomics Platform"/>
            <consortium name="The Broad Institute Genome Sequencing Center for Infectious Disease"/>
            <person name="Wu L."/>
            <person name="Ma J."/>
        </authorList>
    </citation>
    <scope>NUCLEOTIDE SEQUENCE [LARGE SCALE GENOMIC DNA]</scope>
    <source>
        <strain evidence="1 2">JCM 12398</strain>
    </source>
</reference>
<name>A0ABN1YUP0_9MICO</name>
<comment type="caution">
    <text evidence="1">The sequence shown here is derived from an EMBL/GenBank/DDBJ whole genome shotgun (WGS) entry which is preliminary data.</text>
</comment>
<protein>
    <submittedName>
        <fullName evidence="1">Uncharacterized protein</fullName>
    </submittedName>
</protein>
<proteinExistence type="predicted"/>
<dbReference type="Proteomes" id="UP001501266">
    <property type="component" value="Unassembled WGS sequence"/>
</dbReference>
<dbReference type="InterPro" id="IPR036622">
    <property type="entry name" value="LigA_sf"/>
</dbReference>
<sequence>MSRYALNKFLFQVDRDPEMLAAYKADPEALVARWEADYMPYLGSQGQRVERTTWLHLEPAERLALVEHDYVQLFEMGAHFFLTLTIFIGVYEEDYMARSGPLAFQREYAKKLEHWLGKDYPGVEC</sequence>
<keyword evidence="2" id="KW-1185">Reference proteome</keyword>
<dbReference type="EMBL" id="BAAAKK010000004">
    <property type="protein sequence ID" value="GAA1422910.1"/>
    <property type="molecule type" value="Genomic_DNA"/>
</dbReference>
<evidence type="ECO:0000313" key="2">
    <source>
        <dbReference type="Proteomes" id="UP001501266"/>
    </source>
</evidence>
<evidence type="ECO:0000313" key="1">
    <source>
        <dbReference type="EMBL" id="GAA1422910.1"/>
    </source>
</evidence>
<dbReference type="RefSeq" id="WP_343919280.1">
    <property type="nucleotide sequence ID" value="NZ_BAAAKK010000004.1"/>
</dbReference>